<dbReference type="Gene3D" id="1.10.10.10">
    <property type="entry name" value="Winged helix-like DNA-binding domain superfamily/Winged helix DNA-binding domain"/>
    <property type="match status" value="1"/>
</dbReference>
<evidence type="ECO:0000313" key="8">
    <source>
        <dbReference type="Proteomes" id="UP000746503"/>
    </source>
</evidence>
<keyword evidence="1" id="KW-0597">Phosphoprotein</keyword>
<gene>
    <name evidence="7" type="ORF">HCJ92_01955</name>
</gene>
<feature type="domain" description="OmpR/PhoB-type" evidence="6">
    <location>
        <begin position="119"/>
        <end position="215"/>
    </location>
</feature>
<keyword evidence="2" id="KW-0805">Transcription regulation</keyword>
<dbReference type="SUPFAM" id="SSF46894">
    <property type="entry name" value="C-terminal effector domain of the bipartite response regulators"/>
    <property type="match status" value="1"/>
</dbReference>
<reference evidence="7 8" key="1">
    <citation type="submission" date="2020-03" db="EMBL/GenBank/DDBJ databases">
        <title>Draft genome of Streptomyces sp. ventii, isolated from the Axial Seamount in the Pacific Ocean, and resequencing of the two type strains Streptomyces lonarensis strain NCL 716 and Streptomyces bohaiensis strain 11A07.</title>
        <authorList>
            <person name="Loughran R.M."/>
            <person name="Pfannmuller K.M."/>
            <person name="Wasson B.J."/>
            <person name="Deadmond M.C."/>
            <person name="Paddock B.E."/>
            <person name="Koyack M.J."/>
            <person name="Gallegos D.A."/>
            <person name="Mitchell E.A."/>
            <person name="Ushijima B."/>
            <person name="Saw J.H."/>
            <person name="Mcphail K.L."/>
            <person name="Videau P."/>
        </authorList>
    </citation>
    <scope>NUCLEOTIDE SEQUENCE [LARGE SCALE GENOMIC DNA]</scope>
    <source>
        <strain evidence="8">5675061</strain>
    </source>
</reference>
<keyword evidence="4" id="KW-0804">Transcription</keyword>
<accession>A0ABX1AD04</accession>
<dbReference type="RefSeq" id="WP_167931603.1">
    <property type="nucleotide sequence ID" value="NZ_JAAVJB010000007.1"/>
</dbReference>
<feature type="DNA-binding region" description="OmpR/PhoB-type" evidence="5">
    <location>
        <begin position="119"/>
        <end position="215"/>
    </location>
</feature>
<dbReference type="CDD" id="cd00383">
    <property type="entry name" value="trans_reg_C"/>
    <property type="match status" value="1"/>
</dbReference>
<dbReference type="InterPro" id="IPR036388">
    <property type="entry name" value="WH-like_DNA-bd_sf"/>
</dbReference>
<organism evidence="7 8">
    <name type="scientific">Streptomyces spiramenti</name>
    <dbReference type="NCBI Taxonomy" id="2720606"/>
    <lineage>
        <taxon>Bacteria</taxon>
        <taxon>Bacillati</taxon>
        <taxon>Actinomycetota</taxon>
        <taxon>Actinomycetes</taxon>
        <taxon>Kitasatosporales</taxon>
        <taxon>Streptomycetaceae</taxon>
        <taxon>Streptomyces</taxon>
    </lineage>
</organism>
<evidence type="ECO:0000259" key="6">
    <source>
        <dbReference type="PROSITE" id="PS51755"/>
    </source>
</evidence>
<evidence type="ECO:0000256" key="3">
    <source>
        <dbReference type="ARBA" id="ARBA00023125"/>
    </source>
</evidence>
<dbReference type="Pfam" id="PF00486">
    <property type="entry name" value="Trans_reg_C"/>
    <property type="match status" value="1"/>
</dbReference>
<dbReference type="EMBL" id="JAAVJB010000007">
    <property type="protein sequence ID" value="NJP65079.1"/>
    <property type="molecule type" value="Genomic_DNA"/>
</dbReference>
<evidence type="ECO:0000256" key="4">
    <source>
        <dbReference type="ARBA" id="ARBA00023163"/>
    </source>
</evidence>
<name>A0ABX1AD04_9ACTN</name>
<dbReference type="InterPro" id="IPR016032">
    <property type="entry name" value="Sig_transdc_resp-reg_C-effctor"/>
</dbReference>
<evidence type="ECO:0000256" key="5">
    <source>
        <dbReference type="PROSITE-ProRule" id="PRU01091"/>
    </source>
</evidence>
<dbReference type="InterPro" id="IPR039420">
    <property type="entry name" value="WalR-like"/>
</dbReference>
<dbReference type="PANTHER" id="PTHR48111">
    <property type="entry name" value="REGULATOR OF RPOS"/>
    <property type="match status" value="1"/>
</dbReference>
<evidence type="ECO:0000313" key="7">
    <source>
        <dbReference type="EMBL" id="NJP65079.1"/>
    </source>
</evidence>
<keyword evidence="3 5" id="KW-0238">DNA-binding</keyword>
<evidence type="ECO:0000256" key="2">
    <source>
        <dbReference type="ARBA" id="ARBA00023015"/>
    </source>
</evidence>
<dbReference type="InterPro" id="IPR001867">
    <property type="entry name" value="OmpR/PhoB-type_DNA-bd"/>
</dbReference>
<dbReference type="Proteomes" id="UP000746503">
    <property type="component" value="Unassembled WGS sequence"/>
</dbReference>
<dbReference type="PROSITE" id="PS51755">
    <property type="entry name" value="OMPR_PHOB"/>
    <property type="match status" value="1"/>
</dbReference>
<evidence type="ECO:0000256" key="1">
    <source>
        <dbReference type="ARBA" id="ARBA00022553"/>
    </source>
</evidence>
<sequence length="218" mass="22905">MHSSTALADLTPPSGPVAAPQLLPLARRQARPAGPPTQAAVTADPGRAPLVGYLVLAPAGTDPTDLLNAVRAEFRGPPMPLTVLPVPTGAVAAPTAVHAVGAPVGAAPTGPWAAGPRTAEVRESAGIVVDRTARTVEVDGVPLDLTYLEYELLSLLVAHPHRVFTRDQLVETVWGYGPVGDRRTVDVHVARVRRKLGEYRARVVTVHRVGYKYVTPAG</sequence>
<dbReference type="SMART" id="SM00862">
    <property type="entry name" value="Trans_reg_C"/>
    <property type="match status" value="1"/>
</dbReference>
<protein>
    <submittedName>
        <fullName evidence="7">Winged helix-turn-helix transcriptional regulator</fullName>
    </submittedName>
</protein>
<keyword evidence="8" id="KW-1185">Reference proteome</keyword>
<comment type="caution">
    <text evidence="7">The sequence shown here is derived from an EMBL/GenBank/DDBJ whole genome shotgun (WGS) entry which is preliminary data.</text>
</comment>
<dbReference type="PANTHER" id="PTHR48111:SF4">
    <property type="entry name" value="DNA-BINDING DUAL TRANSCRIPTIONAL REGULATOR OMPR"/>
    <property type="match status" value="1"/>
</dbReference>
<proteinExistence type="predicted"/>